<proteinExistence type="predicted"/>
<sequence>MYFSRETIIAKVGKLSILQVYSDPKVPRIKCSLIDGSGSEKDILTISLQDNGIHVYKSLDGGDHYILPPIPQIGALIREVIEEVAEELNAEAVVVRYGDEESQDLNNLVLSDAWYDIERLALAASKHAAISEDFEARIVIGIVRFSSFIYAATVMRKEDTFPLLQVYMDSSGDLPTVRVYNELGQLVEERREKITDFESYVKSLVGSEDVAVVYREASANLPSPREVTTADGSKYYVAVIYRYFLGFLPSTSLNEVRKKRVNVKGRSELSRALRALLYLEKLGEGGGVEVLIGSRAVPLNELPKEVLRLSQKAEGSLRKFSISFESDPLEEPILKELTGYTPEYGSGDVYLGVRVLPVAFLIVAENEEEFSQYVRRIMEGPTSDGYEMLDEIIKKSLSNYFIGYMMSLEEALIIYTDISTELMNDGK</sequence>
<dbReference type="STRING" id="671065.MetMK1DRAFT_00012490"/>
<gene>
    <name evidence="1" type="ORF">MetMK1DRAFT_00012490</name>
</gene>
<evidence type="ECO:0000313" key="1">
    <source>
        <dbReference type="EMBL" id="EHP70746.1"/>
    </source>
</evidence>
<accession>H2C3C5</accession>
<evidence type="ECO:0000313" key="2">
    <source>
        <dbReference type="Proteomes" id="UP000003980"/>
    </source>
</evidence>
<protein>
    <recommendedName>
        <fullName evidence="3">NurA domain-containing protein</fullName>
    </recommendedName>
</protein>
<dbReference type="Proteomes" id="UP000003980">
    <property type="component" value="Unassembled WGS sequence"/>
</dbReference>
<reference evidence="1 2" key="1">
    <citation type="submission" date="2012-01" db="EMBL/GenBank/DDBJ databases">
        <title>Improved High-Quality Draft sequence of Metallosphaera yellowstonensis MK1.</title>
        <authorList>
            <consortium name="US DOE Joint Genome Institute"/>
            <person name="Lucas S."/>
            <person name="Han J."/>
            <person name="Cheng J.-F."/>
            <person name="Goodwin L."/>
            <person name="Pitluck S."/>
            <person name="Peters L."/>
            <person name="Teshima H."/>
            <person name="Detter J.C."/>
            <person name="Han C."/>
            <person name="Tapia R."/>
            <person name="Land M."/>
            <person name="Hauser L."/>
            <person name="Kyrpides N."/>
            <person name="Kozubal M."/>
            <person name="Macur R.E."/>
            <person name="Jay Z."/>
            <person name="Inskeep W."/>
            <person name="Woyke T."/>
        </authorList>
    </citation>
    <scope>NUCLEOTIDE SEQUENCE [LARGE SCALE GENOMIC DNA]</scope>
    <source>
        <strain evidence="1 2">MK1</strain>
    </source>
</reference>
<name>H2C3C5_9CREN</name>
<dbReference type="eggNOG" id="arCOG08320">
    <property type="taxonomic scope" value="Archaea"/>
</dbReference>
<dbReference type="AlphaFoldDB" id="H2C3C5"/>
<organism evidence="1 2">
    <name type="scientific">Metallosphaera yellowstonensis MK1</name>
    <dbReference type="NCBI Taxonomy" id="671065"/>
    <lineage>
        <taxon>Archaea</taxon>
        <taxon>Thermoproteota</taxon>
        <taxon>Thermoprotei</taxon>
        <taxon>Sulfolobales</taxon>
        <taxon>Sulfolobaceae</taxon>
        <taxon>Metallosphaera</taxon>
    </lineage>
</organism>
<dbReference type="EMBL" id="JH597761">
    <property type="protein sequence ID" value="EHP70746.1"/>
    <property type="molecule type" value="Genomic_DNA"/>
</dbReference>
<dbReference type="HOGENOM" id="CLU_663238_0_0_2"/>
<evidence type="ECO:0008006" key="3">
    <source>
        <dbReference type="Google" id="ProtNLM"/>
    </source>
</evidence>
<keyword evidence="2" id="KW-1185">Reference proteome</keyword>